<dbReference type="Pfam" id="PF00270">
    <property type="entry name" value="DEAD"/>
    <property type="match status" value="2"/>
</dbReference>
<dbReference type="GO" id="GO:0003724">
    <property type="term" value="F:RNA helicase activity"/>
    <property type="evidence" value="ECO:0007669"/>
    <property type="project" value="UniProtKB-EC"/>
</dbReference>
<dbReference type="PROSITE" id="PS00039">
    <property type="entry name" value="DEAD_ATP_HELICASE"/>
    <property type="match status" value="1"/>
</dbReference>
<dbReference type="OrthoDB" id="3370at2759"/>
<dbReference type="InterPro" id="IPR027417">
    <property type="entry name" value="P-loop_NTPase"/>
</dbReference>
<dbReference type="InParanoid" id="A0A218ZFB0"/>
<dbReference type="EMBL" id="MZNU01000052">
    <property type="protein sequence ID" value="OWP06233.1"/>
    <property type="molecule type" value="Genomic_DNA"/>
</dbReference>
<organism evidence="11 12">
    <name type="scientific">Diplocarpon coronariae</name>
    <dbReference type="NCBI Taxonomy" id="2795749"/>
    <lineage>
        <taxon>Eukaryota</taxon>
        <taxon>Fungi</taxon>
        <taxon>Dikarya</taxon>
        <taxon>Ascomycota</taxon>
        <taxon>Pezizomycotina</taxon>
        <taxon>Leotiomycetes</taxon>
        <taxon>Helotiales</taxon>
        <taxon>Drepanopezizaceae</taxon>
        <taxon>Diplocarpon</taxon>
    </lineage>
</organism>
<protein>
    <recommendedName>
        <fullName evidence="7">ATP-dependent RNA helicase</fullName>
        <ecNumber evidence="7">3.6.4.13</ecNumber>
    </recommendedName>
</protein>
<proteinExistence type="inferred from homology"/>
<evidence type="ECO:0000256" key="7">
    <source>
        <dbReference type="RuleBase" id="RU365068"/>
    </source>
</evidence>
<comment type="caution">
    <text evidence="11">The sequence shown here is derived from an EMBL/GenBank/DDBJ whole genome shotgun (WGS) entry which is preliminary data.</text>
</comment>
<accession>A0A218ZFB0</accession>
<dbReference type="GO" id="GO:0005524">
    <property type="term" value="F:ATP binding"/>
    <property type="evidence" value="ECO:0007669"/>
    <property type="project" value="UniProtKB-UniRule"/>
</dbReference>
<dbReference type="GO" id="GO:0003723">
    <property type="term" value="F:RNA binding"/>
    <property type="evidence" value="ECO:0007669"/>
    <property type="project" value="UniProtKB-UniRule"/>
</dbReference>
<evidence type="ECO:0000256" key="1">
    <source>
        <dbReference type="ARBA" id="ARBA00022741"/>
    </source>
</evidence>
<dbReference type="STRING" id="503106.A0A218ZFB0"/>
<dbReference type="PROSITE" id="PS51192">
    <property type="entry name" value="HELICASE_ATP_BIND_1"/>
    <property type="match status" value="1"/>
</dbReference>
<dbReference type="CDD" id="cd18787">
    <property type="entry name" value="SF2_C_DEAD"/>
    <property type="match status" value="1"/>
</dbReference>
<keyword evidence="6" id="KW-0539">Nucleus</keyword>
<dbReference type="PROSITE" id="PS51194">
    <property type="entry name" value="HELICASE_CTER"/>
    <property type="match status" value="1"/>
</dbReference>
<evidence type="ECO:0000256" key="8">
    <source>
        <dbReference type="SAM" id="MobiDB-lite"/>
    </source>
</evidence>
<dbReference type="SUPFAM" id="SSF52540">
    <property type="entry name" value="P-loop containing nucleoside triphosphate hydrolases"/>
    <property type="match status" value="1"/>
</dbReference>
<reference evidence="11 12" key="1">
    <citation type="submission" date="2017-04" db="EMBL/GenBank/DDBJ databases">
        <title>Draft genome sequence of Marssonina coronaria NL1: causal agent of apple blotch.</title>
        <authorList>
            <person name="Cheng Q."/>
        </authorList>
    </citation>
    <scope>NUCLEOTIDE SEQUENCE [LARGE SCALE GENOMIC DNA]</scope>
    <source>
        <strain evidence="11 12">NL1</strain>
    </source>
</reference>
<sequence length="856" mass="92455">MASQLYSRYIPPPKKTTPAGKDSPAPVLYLSDPSNPGMPPVTRHDASSTYARYVPPPESRSQYVRADISCPSPSKRKREHGVESSSAAKKSKQEMESSLPPLIVETSTAYNQVDSKEKRSSKKEEMETVPASAGGRDGEAVDVSNGDASTAGIMKSSKGSKKERRMKASQTDRVAQFATETIPHDESASKEPKPKNKHRLASKHGQDASATMAEEAEEETRHHKLMEKRQKSLKRAAKLAGKALKHGPAEDEVMLDAPAEIHDLGALPQPEPVPELPHLPASASLPAWLASPIRVSPAATAAFKDLGLPEDVTMVLHEKGYNEAFAVQAAVLPLLLPRDGYLPSGDVLVSAATGSGKTLSYVLPMIEDICRNHSRGIRGLIVMPTRELVSQARHVSEACASAFSRSNGYTNRAKIGTAVGNETIEAERSLLMNENVLFDVERYETGIAKLRAPWISEGLEREGEIFSHEGLQPGLHGDVIGARPRVDVLICTPGRLVEHIRTTAGFSLASLKWLIVDEADKLLDQSFQQWLPTVMAKLPSKIGLVRKVILSATMTRDVGQLNQLRLMRPKLVVLEGSSHTHEDSTSYSGDLVVPALLVESSVKVEDESIKPLYLMDLLKREKMILEAEDFSDDSSSDSSSVSGSDSGSDSDSGCSTSVGESPDSRISASPVSKTVHEQRFQAPSNAPRGALIFTKSNEAAVRLGRLIALLSPGLSSAIGTLTSTTPRAARQRTIAAFASGKISVLVASDLVSRGLDLPNLAHVINYDVPNSVQNYIHRIGRTARAGKGGHAWTLYTGTEARWFVNAIGRSETIKRANGSKMSRIHIKEDALADQRVKYEAALEILGKEANASRATS</sequence>
<evidence type="ECO:0000259" key="9">
    <source>
        <dbReference type="PROSITE" id="PS51192"/>
    </source>
</evidence>
<evidence type="ECO:0000256" key="3">
    <source>
        <dbReference type="ARBA" id="ARBA00022806"/>
    </source>
</evidence>
<evidence type="ECO:0000313" key="12">
    <source>
        <dbReference type="Proteomes" id="UP000242519"/>
    </source>
</evidence>
<keyword evidence="5 7" id="KW-0694">RNA-binding</keyword>
<evidence type="ECO:0000256" key="6">
    <source>
        <dbReference type="ARBA" id="ARBA00023242"/>
    </source>
</evidence>
<evidence type="ECO:0000256" key="4">
    <source>
        <dbReference type="ARBA" id="ARBA00022840"/>
    </source>
</evidence>
<feature type="compositionally biased region" description="Basic residues" evidence="8">
    <location>
        <begin position="158"/>
        <end position="167"/>
    </location>
</feature>
<keyword evidence="2 7" id="KW-0378">Hydrolase</keyword>
<dbReference type="Pfam" id="PF00271">
    <property type="entry name" value="Helicase_C"/>
    <property type="match status" value="1"/>
</dbReference>
<dbReference type="InterPro" id="IPR001650">
    <property type="entry name" value="Helicase_C-like"/>
</dbReference>
<dbReference type="SMART" id="SM00490">
    <property type="entry name" value="HELICc"/>
    <property type="match status" value="1"/>
</dbReference>
<dbReference type="Gene3D" id="3.40.50.300">
    <property type="entry name" value="P-loop containing nucleotide triphosphate hydrolases"/>
    <property type="match status" value="2"/>
</dbReference>
<dbReference type="SMART" id="SM00487">
    <property type="entry name" value="DEXDc"/>
    <property type="match status" value="1"/>
</dbReference>
<comment type="domain">
    <text evidence="7">The Q motif is unique to and characteristic of the DEAD box family of RNA helicases and controls ATP binding and hydrolysis.</text>
</comment>
<evidence type="ECO:0000256" key="2">
    <source>
        <dbReference type="ARBA" id="ARBA00022801"/>
    </source>
</evidence>
<feature type="compositionally biased region" description="Low complexity" evidence="8">
    <location>
        <begin position="636"/>
        <end position="659"/>
    </location>
</feature>
<dbReference type="FunCoup" id="A0A218ZFB0">
    <property type="interactions" value="827"/>
</dbReference>
<evidence type="ECO:0000259" key="10">
    <source>
        <dbReference type="PROSITE" id="PS51194"/>
    </source>
</evidence>
<dbReference type="Proteomes" id="UP000242519">
    <property type="component" value="Unassembled WGS sequence"/>
</dbReference>
<feature type="domain" description="Helicase ATP-binding" evidence="9">
    <location>
        <begin position="338"/>
        <end position="572"/>
    </location>
</feature>
<dbReference type="GO" id="GO:0016787">
    <property type="term" value="F:hydrolase activity"/>
    <property type="evidence" value="ECO:0007669"/>
    <property type="project" value="UniProtKB-KW"/>
</dbReference>
<dbReference type="PANTHER" id="PTHR24031">
    <property type="entry name" value="RNA HELICASE"/>
    <property type="match status" value="1"/>
</dbReference>
<dbReference type="InterPro" id="IPR014001">
    <property type="entry name" value="Helicase_ATP-bd"/>
</dbReference>
<comment type="function">
    <text evidence="7">RNA helicase.</text>
</comment>
<keyword evidence="3 7" id="KW-0347">Helicase</keyword>
<dbReference type="InterPro" id="IPR000629">
    <property type="entry name" value="RNA-helicase_DEAD-box_CS"/>
</dbReference>
<feature type="region of interest" description="Disordered" evidence="8">
    <location>
        <begin position="1"/>
        <end position="250"/>
    </location>
</feature>
<feature type="domain" description="Helicase C-terminal" evidence="10">
    <location>
        <begin position="675"/>
        <end position="832"/>
    </location>
</feature>
<feature type="compositionally biased region" description="Basic and acidic residues" evidence="8">
    <location>
        <begin position="114"/>
        <end position="126"/>
    </location>
</feature>
<gene>
    <name evidence="11" type="ORF">B2J93_4354</name>
</gene>
<dbReference type="AlphaFoldDB" id="A0A218ZFB0"/>
<dbReference type="EC" id="3.6.4.13" evidence="7"/>
<comment type="catalytic activity">
    <reaction evidence="7">
        <text>ATP + H2O = ADP + phosphate + H(+)</text>
        <dbReference type="Rhea" id="RHEA:13065"/>
        <dbReference type="ChEBI" id="CHEBI:15377"/>
        <dbReference type="ChEBI" id="CHEBI:15378"/>
        <dbReference type="ChEBI" id="CHEBI:30616"/>
        <dbReference type="ChEBI" id="CHEBI:43474"/>
        <dbReference type="ChEBI" id="CHEBI:456216"/>
        <dbReference type="EC" id="3.6.4.13"/>
    </reaction>
</comment>
<feature type="compositionally biased region" description="Basic residues" evidence="8">
    <location>
        <begin position="222"/>
        <end position="237"/>
    </location>
</feature>
<keyword evidence="12" id="KW-1185">Reference proteome</keyword>
<feature type="region of interest" description="Disordered" evidence="8">
    <location>
        <begin position="629"/>
        <end position="681"/>
    </location>
</feature>
<keyword evidence="4 7" id="KW-0067">ATP-binding</keyword>
<evidence type="ECO:0000256" key="5">
    <source>
        <dbReference type="ARBA" id="ARBA00022884"/>
    </source>
</evidence>
<evidence type="ECO:0000313" key="11">
    <source>
        <dbReference type="EMBL" id="OWP06233.1"/>
    </source>
</evidence>
<feature type="compositionally biased region" description="Basic and acidic residues" evidence="8">
    <location>
        <begin position="182"/>
        <end position="194"/>
    </location>
</feature>
<comment type="similarity">
    <text evidence="7">Belongs to the DEAD box helicase family.</text>
</comment>
<keyword evidence="1 7" id="KW-0547">Nucleotide-binding</keyword>
<name>A0A218ZFB0_9HELO</name>
<dbReference type="InterPro" id="IPR011545">
    <property type="entry name" value="DEAD/DEAH_box_helicase_dom"/>
</dbReference>